<evidence type="ECO:0000313" key="1">
    <source>
        <dbReference type="EMBL" id="KAG8544451.1"/>
    </source>
</evidence>
<dbReference type="AlphaFoldDB" id="A0AAV6Z679"/>
<reference evidence="1" key="1">
    <citation type="thesis" date="2020" institute="ProQuest LLC" country="789 East Eisenhower Parkway, Ann Arbor, MI, USA">
        <title>Comparative Genomics and Chromosome Evolution.</title>
        <authorList>
            <person name="Mudd A.B."/>
        </authorList>
    </citation>
    <scope>NUCLEOTIDE SEQUENCE</scope>
    <source>
        <strain evidence="1">237g6f4</strain>
        <tissue evidence="1">Blood</tissue>
    </source>
</reference>
<keyword evidence="2" id="KW-1185">Reference proteome</keyword>
<accession>A0AAV6Z679</accession>
<evidence type="ECO:0000313" key="2">
    <source>
        <dbReference type="Proteomes" id="UP000824782"/>
    </source>
</evidence>
<comment type="caution">
    <text evidence="1">The sequence shown here is derived from an EMBL/GenBank/DDBJ whole genome shotgun (WGS) entry which is preliminary data.</text>
</comment>
<organism evidence="1 2">
    <name type="scientific">Engystomops pustulosus</name>
    <name type="common">Tungara frog</name>
    <name type="synonym">Physalaemus pustulosus</name>
    <dbReference type="NCBI Taxonomy" id="76066"/>
    <lineage>
        <taxon>Eukaryota</taxon>
        <taxon>Metazoa</taxon>
        <taxon>Chordata</taxon>
        <taxon>Craniata</taxon>
        <taxon>Vertebrata</taxon>
        <taxon>Euteleostomi</taxon>
        <taxon>Amphibia</taxon>
        <taxon>Batrachia</taxon>
        <taxon>Anura</taxon>
        <taxon>Neobatrachia</taxon>
        <taxon>Hyloidea</taxon>
        <taxon>Leptodactylidae</taxon>
        <taxon>Leiuperinae</taxon>
        <taxon>Engystomops</taxon>
    </lineage>
</organism>
<protein>
    <submittedName>
        <fullName evidence="1">Uncharacterized protein</fullName>
    </submittedName>
</protein>
<name>A0AAV6Z679_ENGPU</name>
<dbReference type="Proteomes" id="UP000824782">
    <property type="component" value="Unassembled WGS sequence"/>
</dbReference>
<gene>
    <name evidence="1" type="ORF">GDO81_022471</name>
</gene>
<sequence>MESDSNSIYNETSFFVSVAAVSCGSLKASSQVGVSLRVSLYCLELGSSVKVAPYLTGSLYWMQSISPGRKPSAHLTLGCRVSPRGV</sequence>
<dbReference type="EMBL" id="WNYA01002269">
    <property type="protein sequence ID" value="KAG8544451.1"/>
    <property type="molecule type" value="Genomic_DNA"/>
</dbReference>
<proteinExistence type="predicted"/>